<evidence type="ECO:0000313" key="3">
    <source>
        <dbReference type="Proteomes" id="UP001177140"/>
    </source>
</evidence>
<evidence type="ECO:0000313" key="2">
    <source>
        <dbReference type="EMBL" id="MCL7040849.1"/>
    </source>
</evidence>
<evidence type="ECO:0000256" key="1">
    <source>
        <dbReference type="SAM" id="SignalP"/>
    </source>
</evidence>
<reference evidence="2" key="1">
    <citation type="submission" date="2022-03" db="EMBL/GenBank/DDBJ databases">
        <title>A functionally conserved STORR gene fusion in Papaver species that diverged 16.8 million years ago.</title>
        <authorList>
            <person name="Catania T."/>
        </authorList>
    </citation>
    <scope>NUCLEOTIDE SEQUENCE</scope>
    <source>
        <strain evidence="2">S-191538</strain>
    </source>
</reference>
<keyword evidence="3" id="KW-1185">Reference proteome</keyword>
<dbReference type="Proteomes" id="UP001177140">
    <property type="component" value="Unassembled WGS sequence"/>
</dbReference>
<organism evidence="2 3">
    <name type="scientific">Papaver nudicaule</name>
    <name type="common">Iceland poppy</name>
    <dbReference type="NCBI Taxonomy" id="74823"/>
    <lineage>
        <taxon>Eukaryota</taxon>
        <taxon>Viridiplantae</taxon>
        <taxon>Streptophyta</taxon>
        <taxon>Embryophyta</taxon>
        <taxon>Tracheophyta</taxon>
        <taxon>Spermatophyta</taxon>
        <taxon>Magnoliopsida</taxon>
        <taxon>Ranunculales</taxon>
        <taxon>Papaveraceae</taxon>
        <taxon>Papaveroideae</taxon>
        <taxon>Papaver</taxon>
    </lineage>
</organism>
<feature type="chain" id="PRO_5041205162" evidence="1">
    <location>
        <begin position="30"/>
        <end position="77"/>
    </location>
</feature>
<keyword evidence="1" id="KW-0732">Signal</keyword>
<name>A0AA41VGN6_PAPNU</name>
<comment type="caution">
    <text evidence="2">The sequence shown here is derived from an EMBL/GenBank/DDBJ whole genome shotgun (WGS) entry which is preliminary data.</text>
</comment>
<gene>
    <name evidence="2" type="ORF">MKW94_012233</name>
</gene>
<proteinExistence type="predicted"/>
<feature type="signal peptide" evidence="1">
    <location>
        <begin position="1"/>
        <end position="29"/>
    </location>
</feature>
<dbReference type="AlphaFoldDB" id="A0AA41VGN6"/>
<dbReference type="EMBL" id="JAJJMA010217189">
    <property type="protein sequence ID" value="MCL7040849.1"/>
    <property type="molecule type" value="Genomic_DNA"/>
</dbReference>
<protein>
    <submittedName>
        <fullName evidence="2">Uncharacterized protein</fullName>
    </submittedName>
</protein>
<accession>A0AA41VGN6</accession>
<sequence>MAKTHLSLSLFLIGFLLVLFVADIGYVCGQGCDLLLLVEVGECRQCDDYCRSASPVLVGHTVCLYPRAVGQFCMCCR</sequence>